<dbReference type="CDD" id="cd06261">
    <property type="entry name" value="TM_PBP2"/>
    <property type="match status" value="1"/>
</dbReference>
<dbReference type="Pfam" id="PF00528">
    <property type="entry name" value="BPD_transp_1"/>
    <property type="match status" value="1"/>
</dbReference>
<keyword evidence="7 9" id="KW-1133">Transmembrane helix</keyword>
<comment type="caution">
    <text evidence="11">The sequence shown here is derived from an EMBL/GenBank/DDBJ whole genome shotgun (WGS) entry which is preliminary data.</text>
</comment>
<sequence length="225" mass="24022">MTDLWLGMTSDDILTWLPELWQGFKISLQVTGLTLLLGIPLGLVFALAVQSKLRAMRWSVLALVEIGRGAPALVLIQFMYSGLPQAGLTLGSFSAAVAALGLSTAAYTSEIIRAGLQAVPAGQKEAAAVLRLGRLDTLRFVTLPQAIRIAVPGLLGFSILVLQSTSLCFTISLSEIISRAYDIGAITFQYFPVLMLAGLFFAAVCIPASILVSWFEGRAGAYAKR</sequence>
<dbReference type="InterPro" id="IPR000515">
    <property type="entry name" value="MetI-like"/>
</dbReference>
<organism evidence="11 12">
    <name type="scientific">Martelella mediterranea</name>
    <dbReference type="NCBI Taxonomy" id="293089"/>
    <lineage>
        <taxon>Bacteria</taxon>
        <taxon>Pseudomonadati</taxon>
        <taxon>Pseudomonadota</taxon>
        <taxon>Alphaproteobacteria</taxon>
        <taxon>Hyphomicrobiales</taxon>
        <taxon>Aurantimonadaceae</taxon>
        <taxon>Martelella</taxon>
    </lineage>
</organism>
<dbReference type="PANTHER" id="PTHR30614">
    <property type="entry name" value="MEMBRANE COMPONENT OF AMINO ACID ABC TRANSPORTER"/>
    <property type="match status" value="1"/>
</dbReference>
<dbReference type="EMBL" id="SMAR01000078">
    <property type="protein sequence ID" value="TCT27706.1"/>
    <property type="molecule type" value="Genomic_DNA"/>
</dbReference>
<dbReference type="Gene3D" id="1.10.3720.10">
    <property type="entry name" value="MetI-like"/>
    <property type="match status" value="1"/>
</dbReference>
<evidence type="ECO:0000256" key="6">
    <source>
        <dbReference type="ARBA" id="ARBA00022970"/>
    </source>
</evidence>
<evidence type="ECO:0000256" key="9">
    <source>
        <dbReference type="RuleBase" id="RU363032"/>
    </source>
</evidence>
<keyword evidence="8 9" id="KW-0472">Membrane</keyword>
<dbReference type="NCBIfam" id="TIGR01726">
    <property type="entry name" value="HEQRo_perm_3TM"/>
    <property type="match status" value="1"/>
</dbReference>
<keyword evidence="12" id="KW-1185">Reference proteome</keyword>
<keyword evidence="4" id="KW-1003">Cell membrane</keyword>
<dbReference type="GO" id="GO:0043190">
    <property type="term" value="C:ATP-binding cassette (ABC) transporter complex"/>
    <property type="evidence" value="ECO:0007669"/>
    <property type="project" value="InterPro"/>
</dbReference>
<accession>A0A4R3NIC4</accession>
<feature type="transmembrane region" description="Helical" evidence="9">
    <location>
        <begin position="149"/>
        <end position="173"/>
    </location>
</feature>
<evidence type="ECO:0000256" key="8">
    <source>
        <dbReference type="ARBA" id="ARBA00023136"/>
    </source>
</evidence>
<dbReference type="Proteomes" id="UP000295097">
    <property type="component" value="Unassembled WGS sequence"/>
</dbReference>
<reference evidence="11 12" key="1">
    <citation type="submission" date="2019-03" db="EMBL/GenBank/DDBJ databases">
        <title>Freshwater and sediment microbial communities from various areas in North America, analyzing microbe dynamics in response to fracking.</title>
        <authorList>
            <person name="Lamendella R."/>
        </authorList>
    </citation>
    <scope>NUCLEOTIDE SEQUENCE [LARGE SCALE GENOMIC DNA]</scope>
    <source>
        <strain evidence="11 12">175.2</strain>
    </source>
</reference>
<evidence type="ECO:0000313" key="12">
    <source>
        <dbReference type="Proteomes" id="UP000295097"/>
    </source>
</evidence>
<evidence type="ECO:0000256" key="3">
    <source>
        <dbReference type="ARBA" id="ARBA00022448"/>
    </source>
</evidence>
<feature type="transmembrane region" description="Helical" evidence="9">
    <location>
        <begin position="26"/>
        <end position="48"/>
    </location>
</feature>
<evidence type="ECO:0000256" key="4">
    <source>
        <dbReference type="ARBA" id="ARBA00022475"/>
    </source>
</evidence>
<name>A0A4R3NIC4_9HYPH</name>
<evidence type="ECO:0000313" key="11">
    <source>
        <dbReference type="EMBL" id="TCT27706.1"/>
    </source>
</evidence>
<dbReference type="OrthoDB" id="9814550at2"/>
<dbReference type="InterPro" id="IPR043429">
    <property type="entry name" value="ArtM/GltK/GlnP/TcyL/YhdX-like"/>
</dbReference>
<feature type="transmembrane region" description="Helical" evidence="9">
    <location>
        <begin position="86"/>
        <end position="107"/>
    </location>
</feature>
<dbReference type="PROSITE" id="PS50928">
    <property type="entry name" value="ABC_TM1"/>
    <property type="match status" value="1"/>
</dbReference>
<feature type="transmembrane region" description="Helical" evidence="9">
    <location>
        <begin position="193"/>
        <end position="215"/>
    </location>
</feature>
<keyword evidence="5 9" id="KW-0812">Transmembrane</keyword>
<evidence type="ECO:0000256" key="7">
    <source>
        <dbReference type="ARBA" id="ARBA00022989"/>
    </source>
</evidence>
<dbReference type="PANTHER" id="PTHR30614:SF0">
    <property type="entry name" value="L-CYSTINE TRANSPORT SYSTEM PERMEASE PROTEIN TCYL"/>
    <property type="match status" value="1"/>
</dbReference>
<evidence type="ECO:0000256" key="1">
    <source>
        <dbReference type="ARBA" id="ARBA00004429"/>
    </source>
</evidence>
<dbReference type="AlphaFoldDB" id="A0A4R3NIC4"/>
<evidence type="ECO:0000256" key="2">
    <source>
        <dbReference type="ARBA" id="ARBA00010072"/>
    </source>
</evidence>
<dbReference type="InterPro" id="IPR035906">
    <property type="entry name" value="MetI-like_sf"/>
</dbReference>
<protein>
    <submittedName>
        <fullName evidence="11">Amino acid ABC transporter membrane protein 2 (PAAT family)</fullName>
    </submittedName>
</protein>
<dbReference type="RefSeq" id="WP_132314352.1">
    <property type="nucleotide sequence ID" value="NZ_SMAR01000078.1"/>
</dbReference>
<feature type="domain" description="ABC transmembrane type-1" evidence="10">
    <location>
        <begin position="24"/>
        <end position="212"/>
    </location>
</feature>
<evidence type="ECO:0000256" key="5">
    <source>
        <dbReference type="ARBA" id="ARBA00022692"/>
    </source>
</evidence>
<comment type="similarity">
    <text evidence="2">Belongs to the binding-protein-dependent transport system permease family. HisMQ subfamily.</text>
</comment>
<keyword evidence="3 9" id="KW-0813">Transport</keyword>
<gene>
    <name evidence="11" type="ORF">EDC90_10783</name>
</gene>
<evidence type="ECO:0000259" key="10">
    <source>
        <dbReference type="PROSITE" id="PS50928"/>
    </source>
</evidence>
<proteinExistence type="inferred from homology"/>
<dbReference type="GO" id="GO:0022857">
    <property type="term" value="F:transmembrane transporter activity"/>
    <property type="evidence" value="ECO:0007669"/>
    <property type="project" value="InterPro"/>
</dbReference>
<keyword evidence="6" id="KW-0029">Amino-acid transport</keyword>
<dbReference type="GO" id="GO:0006865">
    <property type="term" value="P:amino acid transport"/>
    <property type="evidence" value="ECO:0007669"/>
    <property type="project" value="UniProtKB-KW"/>
</dbReference>
<comment type="subcellular location">
    <subcellularLocation>
        <location evidence="1">Cell inner membrane</location>
        <topology evidence="1">Multi-pass membrane protein</topology>
    </subcellularLocation>
    <subcellularLocation>
        <location evidence="9">Cell membrane</location>
        <topology evidence="9">Multi-pass membrane protein</topology>
    </subcellularLocation>
</comment>
<dbReference type="SUPFAM" id="SSF161098">
    <property type="entry name" value="MetI-like"/>
    <property type="match status" value="1"/>
</dbReference>
<feature type="transmembrane region" description="Helical" evidence="9">
    <location>
        <begin position="60"/>
        <end position="80"/>
    </location>
</feature>
<dbReference type="InterPro" id="IPR010065">
    <property type="entry name" value="AA_ABC_transptr_permease_3TM"/>
</dbReference>